<dbReference type="Proteomes" id="UP001157137">
    <property type="component" value="Unassembled WGS sequence"/>
</dbReference>
<evidence type="ECO:0000313" key="2">
    <source>
        <dbReference type="EMBL" id="GLV13092.1"/>
    </source>
</evidence>
<feature type="domain" description="Methyltransferase" evidence="1">
    <location>
        <begin position="50"/>
        <end position="166"/>
    </location>
</feature>
<dbReference type="STRING" id="89784.SAMN04489725_11551"/>
<dbReference type="Proteomes" id="UP000182589">
    <property type="component" value="Unassembled WGS sequence"/>
</dbReference>
<dbReference type="EMBL" id="BSRA01000003">
    <property type="protein sequence ID" value="GLV13092.1"/>
    <property type="molecule type" value="Genomic_DNA"/>
</dbReference>
<reference evidence="2" key="3">
    <citation type="submission" date="2023-02" db="EMBL/GenBank/DDBJ databases">
        <title>Proposal of a novel subspecies: Alicyclobacillus hesperidum subspecies aegle.</title>
        <authorList>
            <person name="Goto K."/>
            <person name="Fujii T."/>
            <person name="Yasui K."/>
            <person name="Mochida K."/>
            <person name="Kato-Tanaka Y."/>
            <person name="Morohoshi S."/>
            <person name="An S.Y."/>
            <person name="Kasai H."/>
            <person name="Yokota A."/>
        </authorList>
    </citation>
    <scope>NUCLEOTIDE SEQUENCE</scope>
    <source>
        <strain evidence="2">DSM 12766</strain>
    </source>
</reference>
<evidence type="ECO:0000313" key="3">
    <source>
        <dbReference type="EMBL" id="SDW80290.1"/>
    </source>
</evidence>
<organism evidence="3 4">
    <name type="scientific">Alicyclobacillus hesperidum</name>
    <dbReference type="NCBI Taxonomy" id="89784"/>
    <lineage>
        <taxon>Bacteria</taxon>
        <taxon>Bacillati</taxon>
        <taxon>Bacillota</taxon>
        <taxon>Bacilli</taxon>
        <taxon>Bacillales</taxon>
        <taxon>Alicyclobacillaceae</taxon>
        <taxon>Alicyclobacillus</taxon>
    </lineage>
</organism>
<dbReference type="GO" id="GO:0032259">
    <property type="term" value="P:methylation"/>
    <property type="evidence" value="ECO:0007669"/>
    <property type="project" value="UniProtKB-KW"/>
</dbReference>
<accession>A0A1H2WI56</accession>
<gene>
    <name evidence="2" type="ORF">Heshes_07760</name>
    <name evidence="3" type="ORF">SAMN04489725_11551</name>
</gene>
<keyword evidence="4" id="KW-1185">Reference proteome</keyword>
<dbReference type="PANTHER" id="PTHR43591:SF110">
    <property type="entry name" value="RHODANESE DOMAIN-CONTAINING PROTEIN"/>
    <property type="match status" value="1"/>
</dbReference>
<proteinExistence type="predicted"/>
<reference evidence="3" key="2">
    <citation type="submission" date="2016-10" db="EMBL/GenBank/DDBJ databases">
        <authorList>
            <person name="de Groot N.N."/>
        </authorList>
    </citation>
    <scope>NUCLEOTIDE SEQUENCE [LARGE SCALE GENOMIC DNA]</scope>
    <source>
        <strain evidence="3">DSM 12489</strain>
    </source>
</reference>
<dbReference type="GO" id="GO:0008168">
    <property type="term" value="F:methyltransferase activity"/>
    <property type="evidence" value="ECO:0007669"/>
    <property type="project" value="UniProtKB-KW"/>
</dbReference>
<dbReference type="AlphaFoldDB" id="A0A1H2WI56"/>
<keyword evidence="3" id="KW-0808">Transferase</keyword>
<dbReference type="EMBL" id="FNOJ01000015">
    <property type="protein sequence ID" value="SDW80290.1"/>
    <property type="molecule type" value="Genomic_DNA"/>
</dbReference>
<dbReference type="InterPro" id="IPR029063">
    <property type="entry name" value="SAM-dependent_MTases_sf"/>
</dbReference>
<dbReference type="SUPFAM" id="SSF53335">
    <property type="entry name" value="S-adenosyl-L-methionine-dependent methyltransferases"/>
    <property type="match status" value="1"/>
</dbReference>
<evidence type="ECO:0000259" key="1">
    <source>
        <dbReference type="Pfam" id="PF13847"/>
    </source>
</evidence>
<dbReference type="RefSeq" id="WP_074693464.1">
    <property type="nucleotide sequence ID" value="NZ_BSRA01000003.1"/>
</dbReference>
<evidence type="ECO:0000313" key="4">
    <source>
        <dbReference type="Proteomes" id="UP000182589"/>
    </source>
</evidence>
<protein>
    <submittedName>
        <fullName evidence="3">Methyltransferase domain-containing protein</fullName>
    </submittedName>
</protein>
<sequence>MKPLAERFQAIDATWSSYAHQNNIPHRWLLEQTLHTAPIRRALLPALGIQENMTVLDLGTGFGALAFEIAASWKIALNALDHDEASIHSAKKMLSDIEDMQGLHPQSRIIFQVGDAYQLPYEDRSFDYVISRFVFQHLRNPQLVMQEIHRVLKPGGLVCIIDIDDQLSLSYPEHPTAFSRLREAFCKLQVLNGGDRHIGRKIPLIMHECGLEVIRTLILPQAQFSLVSGEGPATKLAIQQFRDHQEAIIKHGLLTASEFENYLLSLQESRENWVYALNEELITIARRR</sequence>
<reference evidence="4" key="1">
    <citation type="submission" date="2016-10" db="EMBL/GenBank/DDBJ databases">
        <authorList>
            <person name="Varghese N."/>
        </authorList>
    </citation>
    <scope>NUCLEOTIDE SEQUENCE [LARGE SCALE GENOMIC DNA]</scope>
    <source>
        <strain evidence="4">DSM 12489</strain>
    </source>
</reference>
<dbReference type="Gene3D" id="3.40.50.150">
    <property type="entry name" value="Vaccinia Virus protein VP39"/>
    <property type="match status" value="1"/>
</dbReference>
<dbReference type="InterPro" id="IPR025714">
    <property type="entry name" value="Methyltranfer_dom"/>
</dbReference>
<dbReference type="CDD" id="cd02440">
    <property type="entry name" value="AdoMet_MTases"/>
    <property type="match status" value="1"/>
</dbReference>
<dbReference type="PANTHER" id="PTHR43591">
    <property type="entry name" value="METHYLTRANSFERASE"/>
    <property type="match status" value="1"/>
</dbReference>
<name>A0A1H2WI56_9BACL</name>
<keyword evidence="3" id="KW-0489">Methyltransferase</keyword>
<dbReference type="Pfam" id="PF13847">
    <property type="entry name" value="Methyltransf_31"/>
    <property type="match status" value="1"/>
</dbReference>